<keyword evidence="4 5" id="KW-0067">ATP-binding</keyword>
<dbReference type="Pfam" id="PF13538">
    <property type="entry name" value="UvrD_C_2"/>
    <property type="match status" value="1"/>
</dbReference>
<feature type="domain" description="UvrD-like helicase ATP-binding" evidence="7">
    <location>
        <begin position="172"/>
        <end position="514"/>
    </location>
</feature>
<dbReference type="PROSITE" id="PS51198">
    <property type="entry name" value="UVRD_HELICASE_ATP_BIND"/>
    <property type="match status" value="1"/>
</dbReference>
<keyword evidence="9" id="KW-1185">Reference proteome</keyword>
<keyword evidence="1 5" id="KW-0547">Nucleotide-binding</keyword>
<evidence type="ECO:0000256" key="6">
    <source>
        <dbReference type="SAM" id="MobiDB-lite"/>
    </source>
</evidence>
<dbReference type="InterPro" id="IPR027785">
    <property type="entry name" value="UvrD-like_helicase_C"/>
</dbReference>
<feature type="binding site" evidence="5">
    <location>
        <begin position="193"/>
        <end position="200"/>
    </location>
    <ligand>
        <name>ATP</name>
        <dbReference type="ChEBI" id="CHEBI:30616"/>
    </ligand>
</feature>
<sequence length="804" mass="88761">MQNSYAEELVKEQAYFDDARLVYENAVSERQRLRNVAGTGPDRRAMKRHLDSVEKLSENDAVAIGRMDLDDGSSIYVGKVSIAAEDGERRVISWKAPLAKKFYQASATDAMDLTRKRVFSTSYNHVDAFDDKLFAEIRERLDELGGDFHTDDALLHALQEGRTGQMLDIVRTIQASQDKLMRADMNQLLVIQGGPGTGKTAVALHRASWLLYHYRDKLSPRDLLVVGPNPAFTKYIQHVLPSLGDRDIRQTSIQELMAGSLPARAVDNEATARIKGMAEMADVIANGLNDRIKVPSSVLRIKRRNSSVTVNISPEMIADDVNSLRHLPYGKGRQELRERLLERCLEQLNFHGSVDIKDILDPPSVDAALDRMWPTLSGPQFIRELLGSKSRLRIATANVLDPSAIELLYRQAAARMDQEPWTLGDLALIDEANESMSGNVDLYGHIIVDEAQDLSPMQLLSLRRRTRTGSMTIVGDVAQSTGSFARADWSEVITALGTSLPHNLVSLEHGYRVPREVFEVAAKLLPLAAPGLKPPTIVRSANALPELFDVPEGQLASEVAKVASHHSGKGRFVGVIAPKERWDEIKTAFQHEELTYSDSSDGQLGKSINLITPNDSKGLEFDSVVIVDPQSILDEDNGARLLYIALTRTTHRLDVLCTSGNIPGIIADAFEKITVIDNPVENTQNTDTDSVDEGTKAKEPVDDEPYGRSASMTPTPAILAGKKTSPPTLLQSASESHAQKESPQKMYKPVEQPISLSPIEQELVRRNAEFLNETVLKFYGSNVQVAILQEALNLCSKVSHMTDS</sequence>
<dbReference type="Proteomes" id="UP001195422">
    <property type="component" value="Unassembled WGS sequence"/>
</dbReference>
<evidence type="ECO:0000256" key="3">
    <source>
        <dbReference type="ARBA" id="ARBA00022806"/>
    </source>
</evidence>
<dbReference type="Pfam" id="PF13245">
    <property type="entry name" value="AAA_19"/>
    <property type="match status" value="1"/>
</dbReference>
<dbReference type="EMBL" id="JAGIOJ010000001">
    <property type="protein sequence ID" value="MBP2399763.1"/>
    <property type="molecule type" value="Genomic_DNA"/>
</dbReference>
<name>A0ABS4XVN4_GLUPR</name>
<dbReference type="PANTHER" id="PTHR11070">
    <property type="entry name" value="UVRD / RECB / PCRA DNA HELICASE FAMILY MEMBER"/>
    <property type="match status" value="1"/>
</dbReference>
<evidence type="ECO:0000313" key="9">
    <source>
        <dbReference type="Proteomes" id="UP001195422"/>
    </source>
</evidence>
<evidence type="ECO:0000256" key="2">
    <source>
        <dbReference type="ARBA" id="ARBA00022801"/>
    </source>
</evidence>
<comment type="caution">
    <text evidence="8">The sequence shown here is derived from an EMBL/GenBank/DDBJ whole genome shotgun (WGS) entry which is preliminary data.</text>
</comment>
<evidence type="ECO:0000256" key="4">
    <source>
        <dbReference type="ARBA" id="ARBA00022840"/>
    </source>
</evidence>
<dbReference type="PANTHER" id="PTHR11070:SF45">
    <property type="entry name" value="DNA 3'-5' HELICASE"/>
    <property type="match status" value="1"/>
</dbReference>
<keyword evidence="2 5" id="KW-0378">Hydrolase</keyword>
<dbReference type="SUPFAM" id="SSF52540">
    <property type="entry name" value="P-loop containing nucleoside triphosphate hydrolases"/>
    <property type="match status" value="1"/>
</dbReference>
<organism evidence="8 9">
    <name type="scientific">Glutamicibacter protophormiae</name>
    <name type="common">Brevibacterium protophormiae</name>
    <dbReference type="NCBI Taxonomy" id="37930"/>
    <lineage>
        <taxon>Bacteria</taxon>
        <taxon>Bacillati</taxon>
        <taxon>Actinomycetota</taxon>
        <taxon>Actinomycetes</taxon>
        <taxon>Micrococcales</taxon>
        <taxon>Micrococcaceae</taxon>
        <taxon>Glutamicibacter</taxon>
    </lineage>
</organism>
<feature type="region of interest" description="Disordered" evidence="6">
    <location>
        <begin position="680"/>
        <end position="753"/>
    </location>
</feature>
<keyword evidence="3 5" id="KW-0347">Helicase</keyword>
<dbReference type="Gene3D" id="3.40.50.300">
    <property type="entry name" value="P-loop containing nucleotide triphosphate hydrolases"/>
    <property type="match status" value="3"/>
</dbReference>
<protein>
    <submittedName>
        <fullName evidence="8">DNA helicase IV</fullName>
    </submittedName>
</protein>
<evidence type="ECO:0000313" key="8">
    <source>
        <dbReference type="EMBL" id="MBP2399763.1"/>
    </source>
</evidence>
<evidence type="ECO:0000259" key="7">
    <source>
        <dbReference type="PROSITE" id="PS51198"/>
    </source>
</evidence>
<dbReference type="InterPro" id="IPR027417">
    <property type="entry name" value="P-loop_NTPase"/>
</dbReference>
<evidence type="ECO:0000256" key="5">
    <source>
        <dbReference type="PROSITE-ProRule" id="PRU00560"/>
    </source>
</evidence>
<dbReference type="InterPro" id="IPR000212">
    <property type="entry name" value="DNA_helicase_UvrD/REP"/>
</dbReference>
<evidence type="ECO:0000256" key="1">
    <source>
        <dbReference type="ARBA" id="ARBA00022741"/>
    </source>
</evidence>
<dbReference type="GO" id="GO:0004386">
    <property type="term" value="F:helicase activity"/>
    <property type="evidence" value="ECO:0007669"/>
    <property type="project" value="UniProtKB-KW"/>
</dbReference>
<feature type="compositionally biased region" description="Polar residues" evidence="6">
    <location>
        <begin position="725"/>
        <end position="736"/>
    </location>
</feature>
<reference evidence="8 9" key="1">
    <citation type="submission" date="2021-03" db="EMBL/GenBank/DDBJ databases">
        <title>Sequencing the genomes of 1000 actinobacteria strains.</title>
        <authorList>
            <person name="Klenk H.-P."/>
        </authorList>
    </citation>
    <scope>NUCLEOTIDE SEQUENCE [LARGE SCALE GENOMIC DNA]</scope>
    <source>
        <strain evidence="8 9">DSM 20168</strain>
    </source>
</reference>
<accession>A0ABS4XVN4</accession>
<dbReference type="InterPro" id="IPR014016">
    <property type="entry name" value="UvrD-like_ATP-bd"/>
</dbReference>
<gene>
    <name evidence="8" type="ORF">JOF39_002844</name>
</gene>
<dbReference type="RefSeq" id="WP_188948342.1">
    <property type="nucleotide sequence ID" value="NZ_BMPH01000006.1"/>
</dbReference>
<proteinExistence type="predicted"/>